<reference evidence="1 2" key="1">
    <citation type="submission" date="2019-05" db="EMBL/GenBank/DDBJ databases">
        <title>Another draft genome of Portunus trituberculatus and its Hox gene families provides insights of decapod evolution.</title>
        <authorList>
            <person name="Jeong J.-H."/>
            <person name="Song I."/>
            <person name="Kim S."/>
            <person name="Choi T."/>
            <person name="Kim D."/>
            <person name="Ryu S."/>
            <person name="Kim W."/>
        </authorList>
    </citation>
    <scope>NUCLEOTIDE SEQUENCE [LARGE SCALE GENOMIC DNA]</scope>
    <source>
        <tissue evidence="1">Muscle</tissue>
    </source>
</reference>
<evidence type="ECO:0000313" key="1">
    <source>
        <dbReference type="EMBL" id="MPC31480.1"/>
    </source>
</evidence>
<keyword evidence="2" id="KW-1185">Reference proteome</keyword>
<proteinExistence type="predicted"/>
<evidence type="ECO:0000313" key="2">
    <source>
        <dbReference type="Proteomes" id="UP000324222"/>
    </source>
</evidence>
<comment type="caution">
    <text evidence="1">The sequence shown here is derived from an EMBL/GenBank/DDBJ whole genome shotgun (WGS) entry which is preliminary data.</text>
</comment>
<name>A0A5B7EB67_PORTR</name>
<dbReference type="EMBL" id="VSRR010002444">
    <property type="protein sequence ID" value="MPC31480.1"/>
    <property type="molecule type" value="Genomic_DNA"/>
</dbReference>
<gene>
    <name evidence="1" type="ORF">E2C01_024770</name>
</gene>
<protein>
    <submittedName>
        <fullName evidence="1">Uncharacterized protein</fullName>
    </submittedName>
</protein>
<organism evidence="1 2">
    <name type="scientific">Portunus trituberculatus</name>
    <name type="common">Swimming crab</name>
    <name type="synonym">Neptunus trituberculatus</name>
    <dbReference type="NCBI Taxonomy" id="210409"/>
    <lineage>
        <taxon>Eukaryota</taxon>
        <taxon>Metazoa</taxon>
        <taxon>Ecdysozoa</taxon>
        <taxon>Arthropoda</taxon>
        <taxon>Crustacea</taxon>
        <taxon>Multicrustacea</taxon>
        <taxon>Malacostraca</taxon>
        <taxon>Eumalacostraca</taxon>
        <taxon>Eucarida</taxon>
        <taxon>Decapoda</taxon>
        <taxon>Pleocyemata</taxon>
        <taxon>Brachyura</taxon>
        <taxon>Eubrachyura</taxon>
        <taxon>Portunoidea</taxon>
        <taxon>Portunidae</taxon>
        <taxon>Portuninae</taxon>
        <taxon>Portunus</taxon>
    </lineage>
</organism>
<dbReference type="AlphaFoldDB" id="A0A5B7EB67"/>
<sequence length="144" mass="16102">MLMVVRSIFYVAYLMCFLYVSRTSSNSRHSGPWHFLESRRGMGGLLSPSTSTTTTTTTIQSQPATCKPAENYPHSYCAYLHFRIGSSESNPETNITHTQIRHTINLLPAPGNYLRVYQRCASSSPYLLISISPHPSQGSLVYAH</sequence>
<dbReference type="Proteomes" id="UP000324222">
    <property type="component" value="Unassembled WGS sequence"/>
</dbReference>
<accession>A0A5B7EB67</accession>